<proteinExistence type="predicted"/>
<accession>A0A1Z5KPQ9</accession>
<keyword evidence="2" id="KW-1185">Reference proteome</keyword>
<dbReference type="EMBL" id="BDSP01000271">
    <property type="protein sequence ID" value="GAX28259.1"/>
    <property type="molecule type" value="Genomic_DNA"/>
</dbReference>
<comment type="caution">
    <text evidence="1">The sequence shown here is derived from an EMBL/GenBank/DDBJ whole genome shotgun (WGS) entry which is preliminary data.</text>
</comment>
<dbReference type="AlphaFoldDB" id="A0A1Z5KPQ9"/>
<sequence length="591" mass="66869">MFRRRHLPANDKRIQLTVKAIAGLLVDTTKSKGDDVRVYLCISCKQNVELQWISSPSNPLKLAASEKRWGRNGRARRRHVAVWPESQDNSCFVDANVCGVIELHVFLIEGYDPIRQPEWMGSCRWSPSVTKKTMDLALSPVRTSRHDQPTFSIDRKGGAMLRVEIACEEFSRPTLNEVSRPLSLSTNLSPTQKEIVDAHAAIRKTQKDGQSAKVRFGRIQFLKSWRERRDKKNRHLYQKRSWWRRLALQSQMILHDGYHRGNDDTKRDGGDHETAVISNDQAVEYTAATKGLTSMKESFPTIRPLSPWDPFGIIDVMNTVDRDGAKGSQSATPKSDSVVAAPVTIIPTLVEEDDTLCYSPTSESEYLMYRNTLLLPKPMLIEEDAPDPDLVIISDDDTNVEFYDPNDQEIEMIFEEDADVVVSSPPSDSPNGLAQLFNCWDSHLNLEQTLKGVRDNNEANTIVLDSYPADNSVEDTPLPTQSTRQFVPIEQSDEILAGTTPPLIPKPKTHRKAKRILQKWAVIDSLSENITDLLRCGPSLIEKKQMRQKKMKENDANLLGMFVKRNIEDDPSQYISQIRSPSSVTMSDVVQ</sequence>
<gene>
    <name evidence="1" type="ORF">FisN_27Hh091</name>
</gene>
<name>A0A1Z5KPQ9_FISSO</name>
<evidence type="ECO:0000313" key="2">
    <source>
        <dbReference type="Proteomes" id="UP000198406"/>
    </source>
</evidence>
<reference evidence="1 2" key="1">
    <citation type="journal article" date="2015" name="Plant Cell">
        <title>Oil accumulation by the oleaginous diatom Fistulifera solaris as revealed by the genome and transcriptome.</title>
        <authorList>
            <person name="Tanaka T."/>
            <person name="Maeda Y."/>
            <person name="Veluchamy A."/>
            <person name="Tanaka M."/>
            <person name="Abida H."/>
            <person name="Marechal E."/>
            <person name="Bowler C."/>
            <person name="Muto M."/>
            <person name="Sunaga Y."/>
            <person name="Tanaka M."/>
            <person name="Yoshino T."/>
            <person name="Taniguchi T."/>
            <person name="Fukuda Y."/>
            <person name="Nemoto M."/>
            <person name="Matsumoto M."/>
            <person name="Wong P.S."/>
            <person name="Aburatani S."/>
            <person name="Fujibuchi W."/>
        </authorList>
    </citation>
    <scope>NUCLEOTIDE SEQUENCE [LARGE SCALE GENOMIC DNA]</scope>
    <source>
        <strain evidence="1 2">JPCC DA0580</strain>
    </source>
</reference>
<evidence type="ECO:0000313" key="1">
    <source>
        <dbReference type="EMBL" id="GAX28259.1"/>
    </source>
</evidence>
<organism evidence="1 2">
    <name type="scientific">Fistulifera solaris</name>
    <name type="common">Oleaginous diatom</name>
    <dbReference type="NCBI Taxonomy" id="1519565"/>
    <lineage>
        <taxon>Eukaryota</taxon>
        <taxon>Sar</taxon>
        <taxon>Stramenopiles</taxon>
        <taxon>Ochrophyta</taxon>
        <taxon>Bacillariophyta</taxon>
        <taxon>Bacillariophyceae</taxon>
        <taxon>Bacillariophycidae</taxon>
        <taxon>Naviculales</taxon>
        <taxon>Naviculaceae</taxon>
        <taxon>Fistulifera</taxon>
    </lineage>
</organism>
<dbReference type="Proteomes" id="UP000198406">
    <property type="component" value="Unassembled WGS sequence"/>
</dbReference>
<dbReference type="InParanoid" id="A0A1Z5KPQ9"/>
<protein>
    <submittedName>
        <fullName evidence="1">Uncharacterized protein</fullName>
    </submittedName>
</protein>